<reference evidence="4 5" key="1">
    <citation type="journal article" date="2019" name="Int. J. Syst. Evol. Microbiol.">
        <title>The Global Catalogue of Microorganisms (GCM) 10K type strain sequencing project: providing services to taxonomists for standard genome sequencing and annotation.</title>
        <authorList>
            <consortium name="The Broad Institute Genomics Platform"/>
            <consortium name="The Broad Institute Genome Sequencing Center for Infectious Disease"/>
            <person name="Wu L."/>
            <person name="Ma J."/>
        </authorList>
    </citation>
    <scope>NUCLEOTIDE SEQUENCE [LARGE SCALE GENOMIC DNA]</scope>
    <source>
        <strain evidence="4 5">JCM 16112</strain>
    </source>
</reference>
<organism evidence="4 5">
    <name type="scientific">Algoriphagus jejuensis</name>
    <dbReference type="NCBI Taxonomy" id="419934"/>
    <lineage>
        <taxon>Bacteria</taxon>
        <taxon>Pseudomonadati</taxon>
        <taxon>Bacteroidota</taxon>
        <taxon>Cytophagia</taxon>
        <taxon>Cytophagales</taxon>
        <taxon>Cyclobacteriaceae</taxon>
        <taxon>Algoriphagus</taxon>
    </lineage>
</organism>
<accession>A0ABN1N3Z4</accession>
<evidence type="ECO:0000256" key="1">
    <source>
        <dbReference type="ARBA" id="ARBA00022679"/>
    </source>
</evidence>
<sequence length="185" mass="20529">MHIRKAQIEDSDAIATLLMLATGEVIRRLIGENNQARAQDLLLHFVKKPYNQYSHHNCYVAEQDDQIVGALLAYDGGNLAALREPFLAHVRQHFNPLATVEDETQSGEFYIDSIVVSPAHQGKGIGSQLLQHLIQEKAINQGQTLGLLVDKTNPSAKKLYLKLGFKTVGKKTLLGLELEHLQLKG</sequence>
<proteinExistence type="predicted"/>
<name>A0ABN1N3Z4_9BACT</name>
<dbReference type="SUPFAM" id="SSF55729">
    <property type="entry name" value="Acyl-CoA N-acyltransferases (Nat)"/>
    <property type="match status" value="1"/>
</dbReference>
<feature type="domain" description="N-acetyltransferase" evidence="3">
    <location>
        <begin position="1"/>
        <end position="185"/>
    </location>
</feature>
<keyword evidence="1" id="KW-0808">Transferase</keyword>
<dbReference type="Proteomes" id="UP001500469">
    <property type="component" value="Unassembled WGS sequence"/>
</dbReference>
<dbReference type="InterPro" id="IPR016181">
    <property type="entry name" value="Acyl_CoA_acyltransferase"/>
</dbReference>
<gene>
    <name evidence="4" type="ORF">GCM10009119_35870</name>
</gene>
<dbReference type="PANTHER" id="PTHR43800:SF1">
    <property type="entry name" value="PEPTIDYL-LYSINE N-ACETYLTRANSFERASE YJAB"/>
    <property type="match status" value="1"/>
</dbReference>
<dbReference type="PROSITE" id="PS51186">
    <property type="entry name" value="GNAT"/>
    <property type="match status" value="1"/>
</dbReference>
<evidence type="ECO:0000256" key="2">
    <source>
        <dbReference type="ARBA" id="ARBA00023315"/>
    </source>
</evidence>
<dbReference type="Gene3D" id="3.40.630.30">
    <property type="match status" value="1"/>
</dbReference>
<evidence type="ECO:0000313" key="4">
    <source>
        <dbReference type="EMBL" id="GAA0880617.1"/>
    </source>
</evidence>
<evidence type="ECO:0000259" key="3">
    <source>
        <dbReference type="PROSITE" id="PS51186"/>
    </source>
</evidence>
<dbReference type="EMBL" id="BAAAFI010000045">
    <property type="protein sequence ID" value="GAA0880617.1"/>
    <property type="molecule type" value="Genomic_DNA"/>
</dbReference>
<dbReference type="PANTHER" id="PTHR43800">
    <property type="entry name" value="PEPTIDYL-LYSINE N-ACETYLTRANSFERASE YJAB"/>
    <property type="match status" value="1"/>
</dbReference>
<keyword evidence="2" id="KW-0012">Acyltransferase</keyword>
<comment type="caution">
    <text evidence="4">The sequence shown here is derived from an EMBL/GenBank/DDBJ whole genome shotgun (WGS) entry which is preliminary data.</text>
</comment>
<protein>
    <submittedName>
        <fullName evidence="4">GNAT family N-acetyltransferase</fullName>
    </submittedName>
</protein>
<dbReference type="CDD" id="cd04301">
    <property type="entry name" value="NAT_SF"/>
    <property type="match status" value="1"/>
</dbReference>
<dbReference type="InterPro" id="IPR000182">
    <property type="entry name" value="GNAT_dom"/>
</dbReference>
<keyword evidence="5" id="KW-1185">Reference proteome</keyword>
<evidence type="ECO:0000313" key="5">
    <source>
        <dbReference type="Proteomes" id="UP001500469"/>
    </source>
</evidence>
<dbReference type="RefSeq" id="WP_343854071.1">
    <property type="nucleotide sequence ID" value="NZ_BAAAFI010000045.1"/>
</dbReference>
<dbReference type="Pfam" id="PF00583">
    <property type="entry name" value="Acetyltransf_1"/>
    <property type="match status" value="1"/>
</dbReference>